<comment type="subcellular location">
    <subcellularLocation>
        <location evidence="2">Membrane</location>
        <topology evidence="2">Single-pass type I membrane protein</topology>
    </subcellularLocation>
</comment>
<dbReference type="InterPro" id="IPR003961">
    <property type="entry name" value="FN3_dom"/>
</dbReference>
<dbReference type="GO" id="GO:0005886">
    <property type="term" value="C:plasma membrane"/>
    <property type="evidence" value="ECO:0007669"/>
    <property type="project" value="TreeGrafter"/>
</dbReference>
<dbReference type="FunFam" id="2.60.40.10:FF:000899">
    <property type="entry name" value="Tissue factor"/>
    <property type="match status" value="1"/>
</dbReference>
<evidence type="ECO:0000256" key="5">
    <source>
        <dbReference type="ARBA" id="ARBA00018722"/>
    </source>
</evidence>
<keyword evidence="10" id="KW-0094">Blood coagulation</keyword>
<evidence type="ECO:0000256" key="10">
    <source>
        <dbReference type="ARBA" id="ARBA00023084"/>
    </source>
</evidence>
<feature type="transmembrane region" description="Helical" evidence="18">
    <location>
        <begin position="292"/>
        <end position="320"/>
    </location>
</feature>
<organism evidence="21 22">
    <name type="scientific">Gasterosteus aculeatus aculeatus</name>
    <name type="common">three-spined stickleback</name>
    <dbReference type="NCBI Taxonomy" id="481459"/>
    <lineage>
        <taxon>Eukaryota</taxon>
        <taxon>Metazoa</taxon>
        <taxon>Chordata</taxon>
        <taxon>Craniata</taxon>
        <taxon>Vertebrata</taxon>
        <taxon>Euteleostomi</taxon>
        <taxon>Actinopterygii</taxon>
        <taxon>Neopterygii</taxon>
        <taxon>Teleostei</taxon>
        <taxon>Neoteleostei</taxon>
        <taxon>Acanthomorphata</taxon>
        <taxon>Eupercaria</taxon>
        <taxon>Perciformes</taxon>
        <taxon>Cottioidei</taxon>
        <taxon>Gasterosteales</taxon>
        <taxon>Gasterosteidae</taxon>
        <taxon>Gasterosteus</taxon>
    </lineage>
</organism>
<evidence type="ECO:0000256" key="2">
    <source>
        <dbReference type="ARBA" id="ARBA00004479"/>
    </source>
</evidence>
<keyword evidence="9 18" id="KW-1133">Transmembrane helix</keyword>
<dbReference type="Pfam" id="PF09294">
    <property type="entry name" value="Interfer-bind"/>
    <property type="match status" value="1"/>
</dbReference>
<dbReference type="InterPro" id="IPR001187">
    <property type="entry name" value="Tissue_factor"/>
</dbReference>
<dbReference type="GO" id="GO:0007596">
    <property type="term" value="P:blood coagulation"/>
    <property type="evidence" value="ECO:0007669"/>
    <property type="project" value="UniProtKB-KW"/>
</dbReference>
<dbReference type="InterPro" id="IPR015373">
    <property type="entry name" value="Interferon/interleukin_rcp_dom"/>
</dbReference>
<keyword evidence="8" id="KW-0732">Signal</keyword>
<evidence type="ECO:0000256" key="6">
    <source>
        <dbReference type="ARBA" id="ARBA00022692"/>
    </source>
</evidence>
<reference evidence="21 22" key="1">
    <citation type="journal article" date="2021" name="G3 (Bethesda)">
        <title>Improved contiguity of the threespine stickleback genome using long-read sequencing.</title>
        <authorList>
            <person name="Nath S."/>
            <person name="Shaw D.E."/>
            <person name="White M.A."/>
        </authorList>
    </citation>
    <scope>NUCLEOTIDE SEQUENCE [LARGE SCALE GENOMIC DNA]</scope>
    <source>
        <strain evidence="21 22">Lake Benthic</strain>
    </source>
</reference>
<evidence type="ECO:0000256" key="16">
    <source>
        <dbReference type="ARBA" id="ARBA00031171"/>
    </source>
</evidence>
<dbReference type="Gene3D" id="2.60.40.10">
    <property type="entry name" value="Immunoglobulins"/>
    <property type="match status" value="2"/>
</dbReference>
<keyword evidence="15" id="KW-0449">Lipoprotein</keyword>
<keyword evidence="13" id="KW-1015">Disulfide bond</keyword>
<dbReference type="InterPro" id="IPR036116">
    <property type="entry name" value="FN3_sf"/>
</dbReference>
<evidence type="ECO:0000256" key="9">
    <source>
        <dbReference type="ARBA" id="ARBA00022989"/>
    </source>
</evidence>
<evidence type="ECO:0000313" key="21">
    <source>
        <dbReference type="Ensembl" id="ENSGACP00000000119.2"/>
    </source>
</evidence>
<reference evidence="21" key="2">
    <citation type="submission" date="2025-08" db="UniProtKB">
        <authorList>
            <consortium name="Ensembl"/>
        </authorList>
    </citation>
    <scope>IDENTIFICATION</scope>
</reference>
<feature type="region of interest" description="Disordered" evidence="17">
    <location>
        <begin position="1"/>
        <end position="54"/>
    </location>
</feature>
<dbReference type="InterPro" id="IPR013783">
    <property type="entry name" value="Ig-like_fold"/>
</dbReference>
<dbReference type="PANTHER" id="PTHR20859">
    <property type="entry name" value="INTERFERON/INTERLEUKIN RECEPTOR"/>
    <property type="match status" value="1"/>
</dbReference>
<dbReference type="Bgee" id="ENSGACG00000000087">
    <property type="expression patterns" value="Expressed in heart and 12 other cell types or tissues"/>
</dbReference>
<keyword evidence="7" id="KW-0356">Hemostasis</keyword>
<evidence type="ECO:0000256" key="11">
    <source>
        <dbReference type="ARBA" id="ARBA00023136"/>
    </source>
</evidence>
<comment type="subunit">
    <text evidence="4">Interacts with HSPE; the interaction, inhibited by heparin, promotes the generation of activated factor X and activates coagulation in the presence of activated factor VII.</text>
</comment>
<keyword evidence="6 18" id="KW-0812">Transmembrane</keyword>
<dbReference type="PANTHER" id="PTHR20859:SF22">
    <property type="entry name" value="TISSUE FACTOR"/>
    <property type="match status" value="1"/>
</dbReference>
<dbReference type="GeneTree" id="ENSGT00390000012668"/>
<evidence type="ECO:0000256" key="17">
    <source>
        <dbReference type="SAM" id="MobiDB-lite"/>
    </source>
</evidence>
<comment type="similarity">
    <text evidence="3">Belongs to the tissue factor family.</text>
</comment>
<evidence type="ECO:0000256" key="12">
    <source>
        <dbReference type="ARBA" id="ARBA00023139"/>
    </source>
</evidence>
<evidence type="ECO:0000256" key="14">
    <source>
        <dbReference type="ARBA" id="ARBA00023180"/>
    </source>
</evidence>
<dbReference type="PRINTS" id="PR00346">
    <property type="entry name" value="TISSUEFACTOR"/>
</dbReference>
<feature type="domain" description="Interferon/interleukin receptor" evidence="20">
    <location>
        <begin position="184"/>
        <end position="282"/>
    </location>
</feature>
<reference evidence="21" key="3">
    <citation type="submission" date="2025-09" db="UniProtKB">
        <authorList>
            <consortium name="Ensembl"/>
        </authorList>
    </citation>
    <scope>IDENTIFICATION</scope>
</reference>
<evidence type="ECO:0000256" key="4">
    <source>
        <dbReference type="ARBA" id="ARBA00011184"/>
    </source>
</evidence>
<dbReference type="Pfam" id="PF01108">
    <property type="entry name" value="Tissue_fac"/>
    <property type="match status" value="1"/>
</dbReference>
<evidence type="ECO:0000256" key="1">
    <source>
        <dbReference type="ARBA" id="ARBA00002201"/>
    </source>
</evidence>
<sequence length="339" mass="37293">MTSSGRARTQDVGGPPLSGDVTGGRALLGEARAQRPQQKAASVGRNRRSGLNPDMGTIRPVLLTVLFLSSASGSYPRAHNVTWKSTNFKTILTWEPKPSADYSYTVEFSAVGADKQRNSHCIRSSVTRCDLSSSLSDLNANYVADVLSEPPLGATSSLIEFPYSSSPRFCPYKDTDVGRLDFKLQVSEDKKKTTLYVTDPLTALFEDGRQLNIRDIFSSQLQYKVTYWKNKSTGKKVRLSASNVIEMTDLDRAKSYCFKVQAYIPSRSLDKQLGELSRTQCSDGDNQSVFEVYSVGVIAAAIFLILLLMGLVIAVTVVCYKRREAAQHSGKEGMPLQDV</sequence>
<gene>
    <name evidence="21" type="primary">F3</name>
</gene>
<name>G3N499_GASAC</name>
<evidence type="ECO:0000256" key="8">
    <source>
        <dbReference type="ARBA" id="ARBA00022729"/>
    </source>
</evidence>
<keyword evidence="14" id="KW-0325">Glycoprotein</keyword>
<dbReference type="InterPro" id="IPR050650">
    <property type="entry name" value="Type-II_Cytokine-TF_Rcpt"/>
</dbReference>
<dbReference type="AlphaFoldDB" id="G3N499"/>
<dbReference type="Ensembl" id="ENSGACT00000000119.2">
    <property type="protein sequence ID" value="ENSGACP00000000119.2"/>
    <property type="gene ID" value="ENSGACG00000000087.2"/>
</dbReference>
<evidence type="ECO:0000259" key="20">
    <source>
        <dbReference type="Pfam" id="PF09294"/>
    </source>
</evidence>
<dbReference type="SUPFAM" id="SSF49265">
    <property type="entry name" value="Fibronectin type III"/>
    <property type="match status" value="2"/>
</dbReference>
<comment type="function">
    <text evidence="1">Initiates blood coagulation by forming a complex with circulating factor VII or VIIa. The [TF:VIIa] complex activates factors IX or X by specific limited proteolysis. TF plays a role in normal hemostasis by initiating the cell-surface assembly and propagation of the coagulation protease cascade.</text>
</comment>
<evidence type="ECO:0000256" key="13">
    <source>
        <dbReference type="ARBA" id="ARBA00023157"/>
    </source>
</evidence>
<evidence type="ECO:0000256" key="18">
    <source>
        <dbReference type="SAM" id="Phobius"/>
    </source>
</evidence>
<evidence type="ECO:0000256" key="3">
    <source>
        <dbReference type="ARBA" id="ARBA00009197"/>
    </source>
</evidence>
<evidence type="ECO:0000256" key="7">
    <source>
        <dbReference type="ARBA" id="ARBA00022696"/>
    </source>
</evidence>
<keyword evidence="22" id="KW-1185">Reference proteome</keyword>
<keyword evidence="12" id="KW-0564">Palmitate</keyword>
<protein>
    <recommendedName>
        <fullName evidence="5">Tissue factor</fullName>
    </recommendedName>
    <alternativeName>
        <fullName evidence="16">Coagulation factor III</fullName>
    </alternativeName>
</protein>
<evidence type="ECO:0000259" key="19">
    <source>
        <dbReference type="Pfam" id="PF01108"/>
    </source>
</evidence>
<keyword evidence="11 18" id="KW-0472">Membrane</keyword>
<dbReference type="Proteomes" id="UP000007635">
    <property type="component" value="Chromosome XXI"/>
</dbReference>
<proteinExistence type="inferred from homology"/>
<evidence type="ECO:0000256" key="15">
    <source>
        <dbReference type="ARBA" id="ARBA00023288"/>
    </source>
</evidence>
<accession>G3N499</accession>
<dbReference type="GO" id="GO:0004896">
    <property type="term" value="F:cytokine receptor activity"/>
    <property type="evidence" value="ECO:0007669"/>
    <property type="project" value="TreeGrafter"/>
</dbReference>
<feature type="domain" description="Fibronectin type-III" evidence="19">
    <location>
        <begin position="62"/>
        <end position="151"/>
    </location>
</feature>
<evidence type="ECO:0000313" key="22">
    <source>
        <dbReference type="Proteomes" id="UP000007635"/>
    </source>
</evidence>